<evidence type="ECO:0000256" key="17">
    <source>
        <dbReference type="HAMAP-Rule" id="MF_01965"/>
    </source>
</evidence>
<feature type="binding site" evidence="18">
    <location>
        <begin position="130"/>
        <end position="136"/>
    </location>
    <ligand>
        <name>(6S)-NADPHX</name>
        <dbReference type="ChEBI" id="CHEBI:64076"/>
    </ligand>
</feature>
<evidence type="ECO:0000256" key="7">
    <source>
        <dbReference type="ARBA" id="ARBA00022840"/>
    </source>
</evidence>
<gene>
    <name evidence="17" type="primary">nnrD</name>
    <name evidence="18" type="synonym">nnrE</name>
    <name evidence="22" type="ORF">MUO15_11475</name>
</gene>
<dbReference type="PROSITE" id="PS51385">
    <property type="entry name" value="YJEF_N"/>
    <property type="match status" value="1"/>
</dbReference>
<evidence type="ECO:0000256" key="2">
    <source>
        <dbReference type="ARBA" id="ARBA00000909"/>
    </source>
</evidence>
<dbReference type="PROSITE" id="PS01050">
    <property type="entry name" value="YJEF_C_2"/>
    <property type="match status" value="1"/>
</dbReference>
<keyword evidence="23" id="KW-1185">Reference proteome</keyword>
<feature type="binding site" evidence="17">
    <location>
        <position position="443"/>
    </location>
    <ligand>
        <name>(6S)-NADPHX</name>
        <dbReference type="ChEBI" id="CHEBI:64076"/>
    </ligand>
</feature>
<evidence type="ECO:0000256" key="16">
    <source>
        <dbReference type="ARBA" id="ARBA00049209"/>
    </source>
</evidence>
<dbReference type="Gene3D" id="3.40.1190.20">
    <property type="match status" value="1"/>
</dbReference>
<evidence type="ECO:0000256" key="9">
    <source>
        <dbReference type="ARBA" id="ARBA00022958"/>
    </source>
</evidence>
<evidence type="ECO:0000256" key="11">
    <source>
        <dbReference type="ARBA" id="ARBA00023235"/>
    </source>
</evidence>
<dbReference type="PIRSF" id="PIRSF017184">
    <property type="entry name" value="Nnr"/>
    <property type="match status" value="1"/>
</dbReference>
<dbReference type="InterPro" id="IPR036652">
    <property type="entry name" value="YjeF_N_dom_sf"/>
</dbReference>
<dbReference type="RefSeq" id="WP_245029407.1">
    <property type="nucleotide sequence ID" value="NZ_CP095075.1"/>
</dbReference>
<feature type="domain" description="YjeF C-terminal" evidence="20">
    <location>
        <begin position="224"/>
        <end position="503"/>
    </location>
</feature>
<feature type="binding site" evidence="17">
    <location>
        <position position="376"/>
    </location>
    <ligand>
        <name>(6S)-NADPHX</name>
        <dbReference type="ChEBI" id="CHEBI:64076"/>
    </ligand>
</feature>
<evidence type="ECO:0000256" key="18">
    <source>
        <dbReference type="HAMAP-Rule" id="MF_01966"/>
    </source>
</evidence>
<comment type="catalytic activity">
    <reaction evidence="2 18 19">
        <text>(6R)-NADPHX = (6S)-NADPHX</text>
        <dbReference type="Rhea" id="RHEA:32227"/>
        <dbReference type="ChEBI" id="CHEBI:64076"/>
        <dbReference type="ChEBI" id="CHEBI:64077"/>
        <dbReference type="EC" id="5.1.99.6"/>
    </reaction>
</comment>
<dbReference type="SUPFAM" id="SSF64153">
    <property type="entry name" value="YjeF N-terminal domain-like"/>
    <property type="match status" value="1"/>
</dbReference>
<organism evidence="22 23">
    <name type="scientific">Halobacillus amylolyticus</name>
    <dbReference type="NCBI Taxonomy" id="2932259"/>
    <lineage>
        <taxon>Bacteria</taxon>
        <taxon>Bacillati</taxon>
        <taxon>Bacillota</taxon>
        <taxon>Bacilli</taxon>
        <taxon>Bacillales</taxon>
        <taxon>Bacillaceae</taxon>
        <taxon>Halobacillus</taxon>
    </lineage>
</organism>
<dbReference type="EC" id="5.1.99.6" evidence="19"/>
<evidence type="ECO:0000256" key="13">
    <source>
        <dbReference type="ARBA" id="ARBA00023268"/>
    </source>
</evidence>
<keyword evidence="10 17" id="KW-0520">NAD</keyword>
<proteinExistence type="inferred from homology"/>
<comment type="caution">
    <text evidence="17">Lacks conserved residue(s) required for the propagation of feature annotation.</text>
</comment>
<name>A0ABY4H7Q6_9BACI</name>
<comment type="function">
    <text evidence="18">Catalyzes the epimerization of the S- and R-forms of NAD(P)HX, a damaged form of NAD(P)H that is a result of enzymatic or heat-dependent hydration. This is a prerequisite for the S-specific NAD(P)H-hydrate dehydratase to allow the repair of both epimers of NAD(P)HX.</text>
</comment>
<protein>
    <recommendedName>
        <fullName evidence="19">Bifunctional NAD(P)H-hydrate repair enzyme</fullName>
    </recommendedName>
    <alternativeName>
        <fullName evidence="19">Nicotinamide nucleotide repair protein</fullName>
    </alternativeName>
    <domain>
        <recommendedName>
            <fullName evidence="19">ADP-dependent (S)-NAD(P)H-hydrate dehydratase</fullName>
            <ecNumber evidence="19">4.2.1.136</ecNumber>
        </recommendedName>
        <alternativeName>
            <fullName evidence="19">ADP-dependent NAD(P)HX dehydratase</fullName>
        </alternativeName>
    </domain>
    <domain>
        <recommendedName>
            <fullName evidence="19">NAD(P)H-hydrate epimerase</fullName>
            <ecNumber evidence="19">5.1.99.6</ecNumber>
        </recommendedName>
    </domain>
</protein>
<keyword evidence="5 18" id="KW-0479">Metal-binding</keyword>
<keyword evidence="7 17" id="KW-0067">ATP-binding</keyword>
<feature type="binding site" evidence="18">
    <location>
        <position position="126"/>
    </location>
    <ligand>
        <name>K(+)</name>
        <dbReference type="ChEBI" id="CHEBI:29103"/>
    </ligand>
</feature>
<dbReference type="HAMAP" id="MF_01966">
    <property type="entry name" value="NADHX_epimerase"/>
    <property type="match status" value="1"/>
</dbReference>
<feature type="domain" description="YjeF N-terminal" evidence="21">
    <location>
        <begin position="9"/>
        <end position="216"/>
    </location>
</feature>
<feature type="binding site" evidence="18">
    <location>
        <position position="162"/>
    </location>
    <ligand>
        <name>K(+)</name>
        <dbReference type="ChEBI" id="CHEBI:29103"/>
    </ligand>
</feature>
<comment type="catalytic activity">
    <reaction evidence="16 17 19">
        <text>(6S)-NADPHX + ADP = AMP + phosphate + NADPH + H(+)</text>
        <dbReference type="Rhea" id="RHEA:32235"/>
        <dbReference type="ChEBI" id="CHEBI:15378"/>
        <dbReference type="ChEBI" id="CHEBI:43474"/>
        <dbReference type="ChEBI" id="CHEBI:57783"/>
        <dbReference type="ChEBI" id="CHEBI:64076"/>
        <dbReference type="ChEBI" id="CHEBI:456215"/>
        <dbReference type="ChEBI" id="CHEBI:456216"/>
        <dbReference type="EC" id="4.2.1.136"/>
    </reaction>
</comment>
<keyword evidence="6 17" id="KW-0547">Nucleotide-binding</keyword>
<evidence type="ECO:0000256" key="8">
    <source>
        <dbReference type="ARBA" id="ARBA00022857"/>
    </source>
</evidence>
<dbReference type="Proteomes" id="UP000830326">
    <property type="component" value="Chromosome"/>
</dbReference>
<comment type="subunit">
    <text evidence="17">Homotetramer.</text>
</comment>
<dbReference type="SUPFAM" id="SSF53613">
    <property type="entry name" value="Ribokinase-like"/>
    <property type="match status" value="1"/>
</dbReference>
<dbReference type="InterPro" id="IPR004443">
    <property type="entry name" value="YjeF_N_dom"/>
</dbReference>
<evidence type="ECO:0000256" key="5">
    <source>
        <dbReference type="ARBA" id="ARBA00022723"/>
    </source>
</evidence>
<dbReference type="InterPro" id="IPR030677">
    <property type="entry name" value="Nnr"/>
</dbReference>
<evidence type="ECO:0000256" key="6">
    <source>
        <dbReference type="ARBA" id="ARBA00022741"/>
    </source>
</evidence>
<dbReference type="PANTHER" id="PTHR12592:SF0">
    <property type="entry name" value="ATP-DEPENDENT (S)-NAD(P)H-HYDRATE DEHYDRATASE"/>
    <property type="match status" value="1"/>
</dbReference>
<feature type="binding site" evidence="18">
    <location>
        <position position="58"/>
    </location>
    <ligand>
        <name>K(+)</name>
        <dbReference type="ChEBI" id="CHEBI:29103"/>
    </ligand>
</feature>
<evidence type="ECO:0000259" key="20">
    <source>
        <dbReference type="PROSITE" id="PS51383"/>
    </source>
</evidence>
<feature type="binding site" evidence="18">
    <location>
        <position position="159"/>
    </location>
    <ligand>
        <name>(6S)-NADPHX</name>
        <dbReference type="ChEBI" id="CHEBI:64076"/>
    </ligand>
</feature>
<comment type="similarity">
    <text evidence="4 19">In the C-terminal section; belongs to the NnrD/CARKD family.</text>
</comment>
<evidence type="ECO:0000313" key="23">
    <source>
        <dbReference type="Proteomes" id="UP000830326"/>
    </source>
</evidence>
<sequence length="505" mass="54556">MDVVTAQEMYEWDQVAMESTGLDGKLLMENAGRAVSSELEKKLDKHQRVMMLIGAGNNGGDGFVIARTLLNRGYSVEAWQVVPDSKVKGDARHHKEIFMKTGYTLYKLEENDDLRESFESAEVIIDAMLGIGVKGHLRGPIKQVVELANEQKAFRIAVDLPTGVPADEGIVEFDAFKADYTYIIAALKVSALVEHTRLYYGEWKVCDIGLPVRKLPSPNRKVWQREDSKRILPKRDANSHKGSHGKALIVGGAAHMPGSIAMSAKAALRSGAGLVTVATPKSAVPTIATYVQEATFLPLAEEEGVIKGPVDFDVSAYDGVAVGMGMGRGRESNNLVNHLVSSVKSPLLIDADALYQLKNILGLLRSRTYPTILTPHPGEFAHLVDQPISAIVQSPFSYSREFSKKYGVYTVLKGPATIITAPNGSQFVDLTGNAGLAKGGSGDVLSGILLAMMLQSGSTTHALNSGCMLHGLTAEMLIEDDHSMVDLLATDLIEGLTQTFRTFSS</sequence>
<feature type="binding site" evidence="17">
    <location>
        <position position="325"/>
    </location>
    <ligand>
        <name>(6S)-NADPHX</name>
        <dbReference type="ChEBI" id="CHEBI:64076"/>
    </ligand>
</feature>
<evidence type="ECO:0000256" key="10">
    <source>
        <dbReference type="ARBA" id="ARBA00023027"/>
    </source>
</evidence>
<comment type="function">
    <text evidence="17">Catalyzes the dehydration of the S-form of NAD(P)HX at the expense of ADP, which is converted to AMP. Together with NAD(P)HX epimerase, which catalyzes the epimerization of the S- and R-forms, the enzyme allows the repair of both epimers of NAD(P)HX, a damaged form of NAD(P)H that is a result of enzymatic or heat-dependent hydration.</text>
</comment>
<comment type="catalytic activity">
    <reaction evidence="1 18 19">
        <text>(6R)-NADHX = (6S)-NADHX</text>
        <dbReference type="Rhea" id="RHEA:32215"/>
        <dbReference type="ChEBI" id="CHEBI:64074"/>
        <dbReference type="ChEBI" id="CHEBI:64075"/>
        <dbReference type="EC" id="5.1.99.6"/>
    </reaction>
</comment>
<dbReference type="Pfam" id="PF01256">
    <property type="entry name" value="Carb_kinase"/>
    <property type="match status" value="1"/>
</dbReference>
<dbReference type="NCBIfam" id="TIGR00196">
    <property type="entry name" value="yjeF_cterm"/>
    <property type="match status" value="1"/>
</dbReference>
<evidence type="ECO:0000256" key="3">
    <source>
        <dbReference type="ARBA" id="ARBA00006001"/>
    </source>
</evidence>
<dbReference type="HAMAP" id="MF_01965">
    <property type="entry name" value="NADHX_dehydratase"/>
    <property type="match status" value="1"/>
</dbReference>
<keyword evidence="11 18" id="KW-0413">Isomerase</keyword>
<feature type="binding site" evidence="17">
    <location>
        <begin position="413"/>
        <end position="417"/>
    </location>
    <ligand>
        <name>AMP</name>
        <dbReference type="ChEBI" id="CHEBI:456215"/>
    </ligand>
</feature>
<dbReference type="InterPro" id="IPR000631">
    <property type="entry name" value="CARKD"/>
</dbReference>
<dbReference type="Gene3D" id="3.40.50.10260">
    <property type="entry name" value="YjeF N-terminal domain"/>
    <property type="match status" value="1"/>
</dbReference>
<dbReference type="InterPro" id="IPR017953">
    <property type="entry name" value="Carbohydrate_kinase_pred_CS"/>
</dbReference>
<comment type="function">
    <text evidence="14 19">Bifunctional enzyme that catalyzes the epimerization of the S- and R-forms of NAD(P)HX and the dehydration of the S-form of NAD(P)HX at the expense of ADP, which is converted to AMP. This allows the repair of both epimers of NAD(P)HX, a damaged form of NAD(P)H that is a result of enzymatic or heat-dependent hydration.</text>
</comment>
<comment type="similarity">
    <text evidence="3 19">In the N-terminal section; belongs to the NnrE/AIBP family.</text>
</comment>
<keyword evidence="8 17" id="KW-0521">NADP</keyword>
<feature type="binding site" evidence="18">
    <location>
        <begin position="57"/>
        <end position="61"/>
    </location>
    <ligand>
        <name>(6S)-NADPHX</name>
        <dbReference type="ChEBI" id="CHEBI:64076"/>
    </ligand>
</feature>
<evidence type="ECO:0000256" key="12">
    <source>
        <dbReference type="ARBA" id="ARBA00023239"/>
    </source>
</evidence>
<evidence type="ECO:0000256" key="4">
    <source>
        <dbReference type="ARBA" id="ARBA00009524"/>
    </source>
</evidence>
<evidence type="ECO:0000256" key="1">
    <source>
        <dbReference type="ARBA" id="ARBA00000013"/>
    </source>
</evidence>
<comment type="cofactor">
    <cofactor evidence="17">
        <name>Mg(2+)</name>
        <dbReference type="ChEBI" id="CHEBI:18420"/>
    </cofactor>
</comment>
<evidence type="ECO:0000256" key="15">
    <source>
        <dbReference type="ARBA" id="ARBA00048238"/>
    </source>
</evidence>
<dbReference type="PANTHER" id="PTHR12592">
    <property type="entry name" value="ATP-DEPENDENT (S)-NAD(P)H-HYDRATE DEHYDRATASE FAMILY MEMBER"/>
    <property type="match status" value="1"/>
</dbReference>
<keyword evidence="13" id="KW-0511">Multifunctional enzyme</keyword>
<dbReference type="NCBIfam" id="TIGR00197">
    <property type="entry name" value="yjeF_nterm"/>
    <property type="match status" value="1"/>
</dbReference>
<comment type="similarity">
    <text evidence="17">Belongs to the NnrD/CARKD family.</text>
</comment>
<dbReference type="EC" id="4.2.1.136" evidence="19"/>
<comment type="similarity">
    <text evidence="18">Belongs to the NnrE/AIBP family.</text>
</comment>
<keyword evidence="9 18" id="KW-0630">Potassium</keyword>
<evidence type="ECO:0000259" key="21">
    <source>
        <dbReference type="PROSITE" id="PS51385"/>
    </source>
</evidence>
<dbReference type="Pfam" id="PF03853">
    <property type="entry name" value="YjeF_N"/>
    <property type="match status" value="1"/>
</dbReference>
<accession>A0ABY4H7Q6</accession>
<dbReference type="PROSITE" id="PS51383">
    <property type="entry name" value="YJEF_C_3"/>
    <property type="match status" value="1"/>
</dbReference>
<evidence type="ECO:0000313" key="22">
    <source>
        <dbReference type="EMBL" id="UOR10323.1"/>
    </source>
</evidence>
<keyword evidence="12 17" id="KW-0456">Lyase</keyword>
<evidence type="ECO:0000256" key="14">
    <source>
        <dbReference type="ARBA" id="ARBA00025153"/>
    </source>
</evidence>
<dbReference type="EMBL" id="CP095075">
    <property type="protein sequence ID" value="UOR10323.1"/>
    <property type="molecule type" value="Genomic_DNA"/>
</dbReference>
<comment type="catalytic activity">
    <reaction evidence="15 17 19">
        <text>(6S)-NADHX + ADP = AMP + phosphate + NADH + H(+)</text>
        <dbReference type="Rhea" id="RHEA:32223"/>
        <dbReference type="ChEBI" id="CHEBI:15378"/>
        <dbReference type="ChEBI" id="CHEBI:43474"/>
        <dbReference type="ChEBI" id="CHEBI:57945"/>
        <dbReference type="ChEBI" id="CHEBI:64074"/>
        <dbReference type="ChEBI" id="CHEBI:456215"/>
        <dbReference type="ChEBI" id="CHEBI:456216"/>
        <dbReference type="EC" id="4.2.1.136"/>
    </reaction>
</comment>
<dbReference type="CDD" id="cd01171">
    <property type="entry name" value="YXKO-related"/>
    <property type="match status" value="1"/>
</dbReference>
<comment type="cofactor">
    <cofactor evidence="18 19">
        <name>K(+)</name>
        <dbReference type="ChEBI" id="CHEBI:29103"/>
    </cofactor>
    <text evidence="18 19">Binds 1 potassium ion per subunit.</text>
</comment>
<reference evidence="22" key="1">
    <citation type="submission" date="2022-04" db="EMBL/GenBank/DDBJ databases">
        <title>Halobacillus sp. isolated from saltern.</title>
        <authorList>
            <person name="Won M."/>
            <person name="Lee C.-M."/>
            <person name="Woen H.-Y."/>
            <person name="Kwon S.-W."/>
        </authorList>
    </citation>
    <scope>NUCLEOTIDE SEQUENCE</scope>
    <source>
        <strain evidence="22">SSHM10-5</strain>
    </source>
</reference>
<dbReference type="InterPro" id="IPR029056">
    <property type="entry name" value="Ribokinase-like"/>
</dbReference>
<feature type="binding site" evidence="17">
    <location>
        <position position="442"/>
    </location>
    <ligand>
        <name>AMP</name>
        <dbReference type="ChEBI" id="CHEBI:456215"/>
    </ligand>
</feature>
<evidence type="ECO:0000256" key="19">
    <source>
        <dbReference type="PIRNR" id="PIRNR017184"/>
    </source>
</evidence>